<evidence type="ECO:0000256" key="3">
    <source>
        <dbReference type="SAM" id="Phobius"/>
    </source>
</evidence>
<dbReference type="InterPro" id="IPR002885">
    <property type="entry name" value="PPR_rpt"/>
</dbReference>
<dbReference type="InterPro" id="IPR011990">
    <property type="entry name" value="TPR-like_helical_dom_sf"/>
</dbReference>
<dbReference type="PANTHER" id="PTHR36777:SF2">
    <property type="entry name" value="EXPRESSED PROTEIN"/>
    <property type="match status" value="1"/>
</dbReference>
<sequence length="317" mass="35552">MAAPSLILFHTNNLSSPFPLSSPKRYINRTLNDSSFLNFKKQSLLPNLRVKNPRIKNPRSAPVVVFAAQSNFLRVVQTVWKVGKDGVEAGTNLVPDSVPRPIARVAVTVAVFVVSLFLLKSFLSTAFFALATMGLVYFTFIALNKDQGPKGGSGANLEDPEEEARRIMEKSDTGFLIKIFNDPKPNEGVEKLRLLSLAQKCQGFNFCPKRGFLIEIFNDPKPNEGMEKVKVTIFGSEVPSKLVREEIEGNVVLWNVMIDGYMRMKDLKASRESFESMPSKSLVSWNVMISGYAQNGHFMEAIEKFHDMQFGDYLQLM</sequence>
<feature type="transmembrane region" description="Helical" evidence="3">
    <location>
        <begin position="102"/>
        <end position="119"/>
    </location>
</feature>
<keyword evidence="5" id="KW-1185">Reference proteome</keyword>
<dbReference type="Pfam" id="PF01535">
    <property type="entry name" value="PPR"/>
    <property type="match status" value="2"/>
</dbReference>
<dbReference type="NCBIfam" id="TIGR00756">
    <property type="entry name" value="PPR"/>
    <property type="match status" value="1"/>
</dbReference>
<keyword evidence="3" id="KW-0812">Transmembrane</keyword>
<name>A0A9Q0TG48_9ROSI</name>
<feature type="repeat" description="PPR" evidence="2">
    <location>
        <begin position="250"/>
        <end position="284"/>
    </location>
</feature>
<dbReference type="Gene3D" id="1.25.40.10">
    <property type="entry name" value="Tetratricopeptide repeat domain"/>
    <property type="match status" value="1"/>
</dbReference>
<feature type="transmembrane region" description="Helical" evidence="3">
    <location>
        <begin position="125"/>
        <end position="143"/>
    </location>
</feature>
<dbReference type="Proteomes" id="UP001151752">
    <property type="component" value="Chromosome 2"/>
</dbReference>
<reference evidence="4" key="2">
    <citation type="journal article" date="2023" name="Int. J. Mol. Sci.">
        <title>De Novo Assembly and Annotation of 11 Diverse Shrub Willow (Salix) Genomes Reveals Novel Gene Organization in Sex-Linked Regions.</title>
        <authorList>
            <person name="Hyden B."/>
            <person name="Feng K."/>
            <person name="Yates T.B."/>
            <person name="Jawdy S."/>
            <person name="Cereghino C."/>
            <person name="Smart L.B."/>
            <person name="Muchero W."/>
        </authorList>
    </citation>
    <scope>NUCLEOTIDE SEQUENCE</scope>
    <source>
        <tissue evidence="4">Shoot tip</tissue>
    </source>
</reference>
<dbReference type="AlphaFoldDB" id="A0A9Q0TG48"/>
<gene>
    <name evidence="4" type="ORF">OIU74_011813</name>
</gene>
<dbReference type="EMBL" id="JAPFFM010000015">
    <property type="protein sequence ID" value="KAJ6711022.1"/>
    <property type="molecule type" value="Genomic_DNA"/>
</dbReference>
<dbReference type="PANTHER" id="PTHR36777">
    <property type="entry name" value="EXPRESSED PROTEIN"/>
    <property type="match status" value="1"/>
</dbReference>
<keyword evidence="3" id="KW-0472">Membrane</keyword>
<proteinExistence type="predicted"/>
<reference evidence="4" key="1">
    <citation type="submission" date="2022-11" db="EMBL/GenBank/DDBJ databases">
        <authorList>
            <person name="Hyden B.L."/>
            <person name="Feng K."/>
            <person name="Yates T."/>
            <person name="Jawdy S."/>
            <person name="Smart L.B."/>
            <person name="Muchero W."/>
        </authorList>
    </citation>
    <scope>NUCLEOTIDE SEQUENCE</scope>
    <source>
        <tissue evidence="4">Shoot tip</tissue>
    </source>
</reference>
<evidence type="ECO:0000313" key="5">
    <source>
        <dbReference type="Proteomes" id="UP001151752"/>
    </source>
</evidence>
<comment type="caution">
    <text evidence="4">The sequence shown here is derived from an EMBL/GenBank/DDBJ whole genome shotgun (WGS) entry which is preliminary data.</text>
</comment>
<protein>
    <submittedName>
        <fullName evidence="4">Uncharacterized protein</fullName>
    </submittedName>
</protein>
<evidence type="ECO:0000256" key="2">
    <source>
        <dbReference type="PROSITE-ProRule" id="PRU00708"/>
    </source>
</evidence>
<organism evidence="4 5">
    <name type="scientific">Salix koriyanagi</name>
    <dbReference type="NCBI Taxonomy" id="2511006"/>
    <lineage>
        <taxon>Eukaryota</taxon>
        <taxon>Viridiplantae</taxon>
        <taxon>Streptophyta</taxon>
        <taxon>Embryophyta</taxon>
        <taxon>Tracheophyta</taxon>
        <taxon>Spermatophyta</taxon>
        <taxon>Magnoliopsida</taxon>
        <taxon>eudicotyledons</taxon>
        <taxon>Gunneridae</taxon>
        <taxon>Pentapetalae</taxon>
        <taxon>rosids</taxon>
        <taxon>fabids</taxon>
        <taxon>Malpighiales</taxon>
        <taxon>Salicaceae</taxon>
        <taxon>Saliceae</taxon>
        <taxon>Salix</taxon>
    </lineage>
</organism>
<keyword evidence="3" id="KW-1133">Transmembrane helix</keyword>
<accession>A0A9Q0TG48</accession>
<dbReference type="PROSITE" id="PS51375">
    <property type="entry name" value="PPR"/>
    <property type="match status" value="1"/>
</dbReference>
<keyword evidence="1" id="KW-0677">Repeat</keyword>
<evidence type="ECO:0000256" key="1">
    <source>
        <dbReference type="ARBA" id="ARBA00022737"/>
    </source>
</evidence>
<evidence type="ECO:0000313" key="4">
    <source>
        <dbReference type="EMBL" id="KAJ6711022.1"/>
    </source>
</evidence>